<evidence type="ECO:0000259" key="1">
    <source>
        <dbReference type="Pfam" id="PF25135"/>
    </source>
</evidence>
<dbReference type="EMBL" id="JADSJP010000029">
    <property type="protein sequence ID" value="MBG2880551.1"/>
    <property type="molecule type" value="Genomic_DNA"/>
</dbReference>
<sequence>MANRSYLYSISNQPNNHNDRPDIAYGLSEWAYSIPLIHRILMSGDPKRCESLIFSGLENDDFDEDEDECEIDEEQDLPLYAVTSHFESGYKRLKKFLSILEVLFSDIESDIIDDIQETICFLEKNKLPYLILDTVEIDMMLISGADNLRDAVDEEIERCLSIGKVIDELPDNIDEAAKIVKSAIIKPKANELYVFSDIRLDETYDHIRCGEPLGLSYWSNDLYYYLLNKKEFEENK</sequence>
<keyword evidence="3" id="KW-1185">Reference proteome</keyword>
<accession>A0ABS0IWY2</accession>
<name>A0ABS0IWY2_9GAMM</name>
<evidence type="ECO:0000313" key="3">
    <source>
        <dbReference type="Proteomes" id="UP000614721"/>
    </source>
</evidence>
<organism evidence="2 3">
    <name type="scientific">Proteus alimentorum</name>
    <dbReference type="NCBI Taxonomy" id="1973495"/>
    <lineage>
        <taxon>Bacteria</taxon>
        <taxon>Pseudomonadati</taxon>
        <taxon>Pseudomonadota</taxon>
        <taxon>Gammaproteobacteria</taxon>
        <taxon>Enterobacterales</taxon>
        <taxon>Morganellaceae</taxon>
        <taxon>Proteus</taxon>
    </lineage>
</organism>
<feature type="domain" description="DUF7822" evidence="1">
    <location>
        <begin position="13"/>
        <end position="177"/>
    </location>
</feature>
<proteinExistence type="predicted"/>
<reference evidence="2 3" key="1">
    <citation type="submission" date="2020-11" db="EMBL/GenBank/DDBJ databases">
        <title>Enhanced detection system for hospital associated transmission using whole genome sequencing surveillance.</title>
        <authorList>
            <person name="Harrison L.H."/>
            <person name="Van Tyne D."/>
            <person name="Marsh J.W."/>
            <person name="Griffith M.P."/>
            <person name="Snyder D.J."/>
            <person name="Cooper V.S."/>
            <person name="Mustapha M."/>
        </authorList>
    </citation>
    <scope>NUCLEOTIDE SEQUENCE [LARGE SCALE GENOMIC DNA]</scope>
    <source>
        <strain evidence="2 3">PR00075</strain>
    </source>
</reference>
<evidence type="ECO:0000313" key="2">
    <source>
        <dbReference type="EMBL" id="MBG2880551.1"/>
    </source>
</evidence>
<dbReference type="Proteomes" id="UP000614721">
    <property type="component" value="Unassembled WGS sequence"/>
</dbReference>
<dbReference type="Pfam" id="PF25135">
    <property type="entry name" value="DUF7822"/>
    <property type="match status" value="1"/>
</dbReference>
<protein>
    <recommendedName>
        <fullName evidence="1">DUF7822 domain-containing protein</fullName>
    </recommendedName>
</protein>
<gene>
    <name evidence="2" type="ORF">I4902_14910</name>
</gene>
<dbReference type="RefSeq" id="WP_196567642.1">
    <property type="nucleotide sequence ID" value="NZ_JADRYY010000019.1"/>
</dbReference>
<dbReference type="InterPro" id="IPR056724">
    <property type="entry name" value="DUF7822"/>
</dbReference>
<comment type="caution">
    <text evidence="2">The sequence shown here is derived from an EMBL/GenBank/DDBJ whole genome shotgun (WGS) entry which is preliminary data.</text>
</comment>